<evidence type="ECO:0000313" key="6">
    <source>
        <dbReference type="EMBL" id="KIO78522.1"/>
    </source>
</evidence>
<evidence type="ECO:0000256" key="3">
    <source>
        <dbReference type="ARBA" id="ARBA00022722"/>
    </source>
</evidence>
<dbReference type="PANTHER" id="PTHR34139">
    <property type="entry name" value="UPF0331 PROTEIN MJ0127"/>
    <property type="match status" value="1"/>
</dbReference>
<accession>A0A0D0GMU4</accession>
<dbReference type="InterPro" id="IPR051813">
    <property type="entry name" value="HepT_RNase_toxin"/>
</dbReference>
<dbReference type="AlphaFoldDB" id="A0A0D0GMU4"/>
<keyword evidence="4" id="KW-0547">Nucleotide-binding</keyword>
<keyword evidence="2" id="KW-1277">Toxin-antitoxin system</keyword>
<dbReference type="PANTHER" id="PTHR34139:SF1">
    <property type="entry name" value="RNASE MJ1380-RELATED"/>
    <property type="match status" value="1"/>
</dbReference>
<protein>
    <recommendedName>
        <fullName evidence="8">DUF86 domain-containing protein</fullName>
    </recommendedName>
</protein>
<evidence type="ECO:0000313" key="7">
    <source>
        <dbReference type="Proteomes" id="UP000032049"/>
    </source>
</evidence>
<evidence type="ECO:0000256" key="1">
    <source>
        <dbReference type="ARBA" id="ARBA00022553"/>
    </source>
</evidence>
<gene>
    <name evidence="6" type="ORF">TH53_03165</name>
</gene>
<reference evidence="6 7" key="1">
    <citation type="submission" date="2015-01" db="EMBL/GenBank/DDBJ databases">
        <title>Draft genome sequence of Pedobacter sp. NL19 isolated from sludge of an effluent treatment pond in an abandoned uranium mine.</title>
        <authorList>
            <person name="Santos T."/>
            <person name="Caetano T."/>
            <person name="Covas C."/>
            <person name="Cruz A."/>
            <person name="Mendo S."/>
        </authorList>
    </citation>
    <scope>NUCLEOTIDE SEQUENCE [LARGE SCALE GENOMIC DNA]</scope>
    <source>
        <strain evidence="6 7">NL19</strain>
    </source>
</reference>
<sequence>MFPSNIELLKHILEEVSFVLSSTKEKDKTTVINDPVLSRAIVRSLEIIGEASAKVDPEFKILYPHIEWRKITATRNHLIHVYFGIDYDIVWDIIISKLPDLENDIAEIISAN</sequence>
<evidence type="ECO:0000256" key="5">
    <source>
        <dbReference type="ARBA" id="ARBA00022801"/>
    </source>
</evidence>
<dbReference type="EMBL" id="JXRA01000012">
    <property type="protein sequence ID" value="KIO78522.1"/>
    <property type="molecule type" value="Genomic_DNA"/>
</dbReference>
<evidence type="ECO:0000256" key="2">
    <source>
        <dbReference type="ARBA" id="ARBA00022649"/>
    </source>
</evidence>
<keyword evidence="3" id="KW-0540">Nuclease</keyword>
<dbReference type="Proteomes" id="UP000032049">
    <property type="component" value="Unassembled WGS sequence"/>
</dbReference>
<keyword evidence="5" id="KW-0378">Hydrolase</keyword>
<comment type="caution">
    <text evidence="6">The sequence shown here is derived from an EMBL/GenBank/DDBJ whole genome shotgun (WGS) entry which is preliminary data.</text>
</comment>
<dbReference type="RefSeq" id="WP_041878261.1">
    <property type="nucleotide sequence ID" value="NZ_CP157278.1"/>
</dbReference>
<dbReference type="InterPro" id="IPR008201">
    <property type="entry name" value="HepT-like"/>
</dbReference>
<name>A0A0D0GMU4_9SPHI</name>
<dbReference type="OrthoDB" id="955324at2"/>
<dbReference type="GO" id="GO:0110001">
    <property type="term" value="C:toxin-antitoxin complex"/>
    <property type="evidence" value="ECO:0007669"/>
    <property type="project" value="InterPro"/>
</dbReference>
<dbReference type="GO" id="GO:0004540">
    <property type="term" value="F:RNA nuclease activity"/>
    <property type="evidence" value="ECO:0007669"/>
    <property type="project" value="InterPro"/>
</dbReference>
<organism evidence="6 7">
    <name type="scientific">Pedobacter lusitanus</name>
    <dbReference type="NCBI Taxonomy" id="1503925"/>
    <lineage>
        <taxon>Bacteria</taxon>
        <taxon>Pseudomonadati</taxon>
        <taxon>Bacteroidota</taxon>
        <taxon>Sphingobacteriia</taxon>
        <taxon>Sphingobacteriales</taxon>
        <taxon>Sphingobacteriaceae</taxon>
        <taxon>Pedobacter</taxon>
    </lineage>
</organism>
<keyword evidence="7" id="KW-1185">Reference proteome</keyword>
<evidence type="ECO:0000256" key="4">
    <source>
        <dbReference type="ARBA" id="ARBA00022741"/>
    </source>
</evidence>
<dbReference type="STRING" id="1503925.TH53_03165"/>
<evidence type="ECO:0008006" key="8">
    <source>
        <dbReference type="Google" id="ProtNLM"/>
    </source>
</evidence>
<dbReference type="Pfam" id="PF01934">
    <property type="entry name" value="HepT-like"/>
    <property type="match status" value="1"/>
</dbReference>
<keyword evidence="1" id="KW-0597">Phosphoprotein</keyword>
<dbReference type="GO" id="GO:0000166">
    <property type="term" value="F:nucleotide binding"/>
    <property type="evidence" value="ECO:0007669"/>
    <property type="project" value="UniProtKB-KW"/>
</dbReference>
<proteinExistence type="predicted"/>
<dbReference type="GO" id="GO:0016787">
    <property type="term" value="F:hydrolase activity"/>
    <property type="evidence" value="ECO:0007669"/>
    <property type="project" value="UniProtKB-KW"/>
</dbReference>